<dbReference type="Proteomes" id="UP000736787">
    <property type="component" value="Unassembled WGS sequence"/>
</dbReference>
<organism evidence="1 2">
    <name type="scientific">Phytophthora cactorum</name>
    <dbReference type="NCBI Taxonomy" id="29920"/>
    <lineage>
        <taxon>Eukaryota</taxon>
        <taxon>Sar</taxon>
        <taxon>Stramenopiles</taxon>
        <taxon>Oomycota</taxon>
        <taxon>Peronosporomycetes</taxon>
        <taxon>Peronosporales</taxon>
        <taxon>Peronosporaceae</taxon>
        <taxon>Phytophthora</taxon>
    </lineage>
</organism>
<proteinExistence type="predicted"/>
<sequence>MVTGDFWVAGPVAPAHAHHEHAVPWMVHGKIEASGHEKVADAEQRSLNR</sequence>
<reference evidence="1" key="1">
    <citation type="submission" date="2018-10" db="EMBL/GenBank/DDBJ databases">
        <title>Effector identification in a new, highly contiguous assembly of the strawberry crown rot pathogen Phytophthora cactorum.</title>
        <authorList>
            <person name="Armitage A.D."/>
            <person name="Nellist C.F."/>
            <person name="Bates H."/>
            <person name="Vickerstaff R.J."/>
            <person name="Harrison R.J."/>
        </authorList>
    </citation>
    <scope>NUCLEOTIDE SEQUENCE</scope>
    <source>
        <strain evidence="1">4040</strain>
    </source>
</reference>
<comment type="caution">
    <text evidence="1">The sequence shown here is derived from an EMBL/GenBank/DDBJ whole genome shotgun (WGS) entry which is preliminary data.</text>
</comment>
<accession>A0A8T1EDI8</accession>
<dbReference type="AlphaFoldDB" id="A0A8T1EDI8"/>
<protein>
    <submittedName>
        <fullName evidence="1">Uncharacterized protein</fullName>
    </submittedName>
</protein>
<evidence type="ECO:0000313" key="1">
    <source>
        <dbReference type="EMBL" id="KAG2949811.1"/>
    </source>
</evidence>
<evidence type="ECO:0000313" key="2">
    <source>
        <dbReference type="Proteomes" id="UP000736787"/>
    </source>
</evidence>
<name>A0A8T1EDI8_9STRA</name>
<gene>
    <name evidence="1" type="ORF">PC117_g4936</name>
</gene>
<dbReference type="EMBL" id="RCMK01000083">
    <property type="protein sequence ID" value="KAG2949811.1"/>
    <property type="molecule type" value="Genomic_DNA"/>
</dbReference>